<accession>A0A645I666</accession>
<dbReference type="AlphaFoldDB" id="A0A645I666"/>
<evidence type="ECO:0000313" key="1">
    <source>
        <dbReference type="EMBL" id="MPN46817.1"/>
    </source>
</evidence>
<proteinExistence type="predicted"/>
<organism evidence="1">
    <name type="scientific">bioreactor metagenome</name>
    <dbReference type="NCBI Taxonomy" id="1076179"/>
    <lineage>
        <taxon>unclassified sequences</taxon>
        <taxon>metagenomes</taxon>
        <taxon>ecological metagenomes</taxon>
    </lineage>
</organism>
<name>A0A645I666_9ZZZZ</name>
<protein>
    <submittedName>
        <fullName evidence="1">Uncharacterized protein</fullName>
    </submittedName>
</protein>
<reference evidence="1" key="1">
    <citation type="submission" date="2019-08" db="EMBL/GenBank/DDBJ databases">
        <authorList>
            <person name="Kucharzyk K."/>
            <person name="Murdoch R.W."/>
            <person name="Higgins S."/>
            <person name="Loffler F."/>
        </authorList>
    </citation>
    <scope>NUCLEOTIDE SEQUENCE</scope>
</reference>
<gene>
    <name evidence="1" type="ORF">SDC9_194416</name>
</gene>
<dbReference type="EMBL" id="VSSQ01107796">
    <property type="protein sequence ID" value="MPN46817.1"/>
    <property type="molecule type" value="Genomic_DNA"/>
</dbReference>
<comment type="caution">
    <text evidence="1">The sequence shown here is derived from an EMBL/GenBank/DDBJ whole genome shotgun (WGS) entry which is preliminary data.</text>
</comment>
<sequence length="48" mass="5873">MELLNNHHEGVKEEQRKIWTIFSFLTWYKVYFIDETIPQAEPIDYVTV</sequence>